<reference evidence="1" key="1">
    <citation type="journal article" date="2003" name="FEMS Immunol. Med. Microbiol.">
        <title>The stress-induced hsp12 gene shows genetic variation among Helicobacter pylori strains.</title>
        <authorList>
            <person name="de Vries N."/>
            <person name="van Ark E.M."/>
            <person name="Stoof J."/>
            <person name="Kuipers E.J."/>
            <person name="van Vliet A.H."/>
            <person name="Kusters J.G."/>
        </authorList>
    </citation>
    <scope>NUCLEOTIDE SEQUENCE</scope>
    <source>
        <strain evidence="1">DU93-178</strain>
    </source>
</reference>
<organism evidence="1">
    <name type="scientific">Helicobacter pylori</name>
    <name type="common">Campylobacter pylori</name>
    <dbReference type="NCBI Taxonomy" id="210"/>
    <lineage>
        <taxon>Bacteria</taxon>
        <taxon>Pseudomonadati</taxon>
        <taxon>Campylobacterota</taxon>
        <taxon>Epsilonproteobacteria</taxon>
        <taxon>Campylobacterales</taxon>
        <taxon>Helicobacteraceae</taxon>
        <taxon>Helicobacter</taxon>
    </lineage>
</organism>
<dbReference type="AlphaFoldDB" id="Q7WSL6"/>
<sequence length="118" mass="14093">MAIDEKFRGSVQGDQIRGYFKKCDEILNQNSLNSAFLLKRMHTLHFYPTKLKNIQFLPPHIQTYIIDTMKKYDFKFCGGISFYQEYFNANNYENLKECVYELMSKGIEMELSWQDNAY</sequence>
<protein>
    <submittedName>
        <fullName evidence="1">Uncharacterized protein</fullName>
    </submittedName>
</protein>
<name>Q7WSL6_HELPX</name>
<proteinExistence type="predicted"/>
<accession>Q7WSL6</accession>
<dbReference type="EMBL" id="AY197473">
    <property type="protein sequence ID" value="AAP51645.1"/>
    <property type="molecule type" value="Genomic_DNA"/>
</dbReference>
<evidence type="ECO:0000313" key="1">
    <source>
        <dbReference type="EMBL" id="AAP51645.1"/>
    </source>
</evidence>